<keyword evidence="2" id="KW-1185">Reference proteome</keyword>
<dbReference type="Proteomes" id="UP001500655">
    <property type="component" value="Unassembled WGS sequence"/>
</dbReference>
<organism evidence="1 2">
    <name type="scientific">Luedemannella helvata</name>
    <dbReference type="NCBI Taxonomy" id="349315"/>
    <lineage>
        <taxon>Bacteria</taxon>
        <taxon>Bacillati</taxon>
        <taxon>Actinomycetota</taxon>
        <taxon>Actinomycetes</taxon>
        <taxon>Micromonosporales</taxon>
        <taxon>Micromonosporaceae</taxon>
        <taxon>Luedemannella</taxon>
    </lineage>
</organism>
<dbReference type="Pfam" id="PF14390">
    <property type="entry name" value="DUF4420"/>
    <property type="match status" value="1"/>
</dbReference>
<dbReference type="RefSeq" id="WP_344087608.1">
    <property type="nucleotide sequence ID" value="NZ_BAAALS010000038.1"/>
</dbReference>
<evidence type="ECO:0000313" key="1">
    <source>
        <dbReference type="EMBL" id="GAA1774299.1"/>
    </source>
</evidence>
<proteinExistence type="predicted"/>
<accession>A0ABN2L6A7</accession>
<evidence type="ECO:0008006" key="3">
    <source>
        <dbReference type="Google" id="ProtNLM"/>
    </source>
</evidence>
<sequence length="327" mass="35940">MTERHLSADSFAGYLRSRSPIEHPIFGNPRLFLFIDPQRGRVGLRGPAAPNETAPPSGLEHLSIHTVHHDGERMIEIAVTESRLFEDAYPVLRSIADRVQLDGLRVSDATVETMARLGHLLRPEEGLSRQVETGLLGELCLLAGLTTASDATTALASWRGGHAEEHDFGLLDFDVEVKTTASERRAHRISPLTQLVPTGTRPLWLVSFQVTLAGTGGTTLGDLVSRVRQLISGATDRRRLDELLYATGWRDRYARTCEHRWRLRTEPATFAVSGTFPHLSPAMLDSLGVDPAHITDVTYRLELTGRPEDAPPRELADAVNAAGLELA</sequence>
<name>A0ABN2L6A7_9ACTN</name>
<evidence type="ECO:0000313" key="2">
    <source>
        <dbReference type="Proteomes" id="UP001500655"/>
    </source>
</evidence>
<reference evidence="2" key="1">
    <citation type="journal article" date="2019" name="Int. J. Syst. Evol. Microbiol.">
        <title>The Global Catalogue of Microorganisms (GCM) 10K type strain sequencing project: providing services to taxonomists for standard genome sequencing and annotation.</title>
        <authorList>
            <consortium name="The Broad Institute Genomics Platform"/>
            <consortium name="The Broad Institute Genome Sequencing Center for Infectious Disease"/>
            <person name="Wu L."/>
            <person name="Ma J."/>
        </authorList>
    </citation>
    <scope>NUCLEOTIDE SEQUENCE [LARGE SCALE GENOMIC DNA]</scope>
    <source>
        <strain evidence="2">JCM 13249</strain>
    </source>
</reference>
<dbReference type="InterPro" id="IPR025534">
    <property type="entry name" value="DUF4420"/>
</dbReference>
<dbReference type="EMBL" id="BAAALS010000038">
    <property type="protein sequence ID" value="GAA1774299.1"/>
    <property type="molecule type" value="Genomic_DNA"/>
</dbReference>
<protein>
    <recommendedName>
        <fullName evidence="3">PD-(D/E)XK motif protein</fullName>
    </recommendedName>
</protein>
<gene>
    <name evidence="1" type="ORF">GCM10009681_52320</name>
</gene>
<comment type="caution">
    <text evidence="1">The sequence shown here is derived from an EMBL/GenBank/DDBJ whole genome shotgun (WGS) entry which is preliminary data.</text>
</comment>